<feature type="domain" description="TonB C-terminal" evidence="11">
    <location>
        <begin position="214"/>
        <end position="304"/>
    </location>
</feature>
<dbReference type="InterPro" id="IPR037682">
    <property type="entry name" value="TonB_C"/>
</dbReference>
<dbReference type="RefSeq" id="WP_068901379.1">
    <property type="nucleotide sequence ID" value="NZ_JBHUIF010000015.1"/>
</dbReference>
<dbReference type="Gene3D" id="3.30.1150.10">
    <property type="match status" value="1"/>
</dbReference>
<evidence type="ECO:0000256" key="2">
    <source>
        <dbReference type="ARBA" id="ARBA00006555"/>
    </source>
</evidence>
<feature type="compositionally biased region" description="Basic residues" evidence="10">
    <location>
        <begin position="121"/>
        <end position="134"/>
    </location>
</feature>
<proteinExistence type="inferred from homology"/>
<evidence type="ECO:0000256" key="5">
    <source>
        <dbReference type="ARBA" id="ARBA00022519"/>
    </source>
</evidence>
<dbReference type="Proteomes" id="UP000094936">
    <property type="component" value="Unassembled WGS sequence"/>
</dbReference>
<comment type="similarity">
    <text evidence="2">Belongs to the TonB family.</text>
</comment>
<dbReference type="GO" id="GO:0098797">
    <property type="term" value="C:plasma membrane protein complex"/>
    <property type="evidence" value="ECO:0007669"/>
    <property type="project" value="TreeGrafter"/>
</dbReference>
<evidence type="ECO:0000256" key="6">
    <source>
        <dbReference type="ARBA" id="ARBA00022692"/>
    </source>
</evidence>
<dbReference type="PANTHER" id="PTHR33446:SF2">
    <property type="entry name" value="PROTEIN TONB"/>
    <property type="match status" value="1"/>
</dbReference>
<dbReference type="PROSITE" id="PS52015">
    <property type="entry name" value="TONB_CTD"/>
    <property type="match status" value="1"/>
</dbReference>
<comment type="caution">
    <text evidence="12">The sequence shown here is derived from an EMBL/GenBank/DDBJ whole genome shotgun (WGS) entry which is preliminary data.</text>
</comment>
<protein>
    <recommendedName>
        <fullName evidence="11">TonB C-terminal domain-containing protein</fullName>
    </recommendedName>
</protein>
<keyword evidence="5" id="KW-0997">Cell inner membrane</keyword>
<evidence type="ECO:0000313" key="12">
    <source>
        <dbReference type="EMBL" id="ODA33741.1"/>
    </source>
</evidence>
<dbReference type="Pfam" id="PF03544">
    <property type="entry name" value="TonB_C"/>
    <property type="match status" value="1"/>
</dbReference>
<comment type="subcellular location">
    <subcellularLocation>
        <location evidence="1">Cell inner membrane</location>
        <topology evidence="1">Single-pass membrane protein</topology>
        <orientation evidence="1">Periplasmic side</orientation>
    </subcellularLocation>
</comment>
<organism evidence="12 13">
    <name type="scientific">Veronia pacifica</name>
    <dbReference type="NCBI Taxonomy" id="1080227"/>
    <lineage>
        <taxon>Bacteria</taxon>
        <taxon>Pseudomonadati</taxon>
        <taxon>Pseudomonadota</taxon>
        <taxon>Gammaproteobacteria</taxon>
        <taxon>Vibrionales</taxon>
        <taxon>Vibrionaceae</taxon>
        <taxon>Veronia</taxon>
    </lineage>
</organism>
<dbReference type="NCBIfam" id="TIGR01352">
    <property type="entry name" value="tonB_Cterm"/>
    <property type="match status" value="1"/>
</dbReference>
<evidence type="ECO:0000313" key="13">
    <source>
        <dbReference type="Proteomes" id="UP000094936"/>
    </source>
</evidence>
<evidence type="ECO:0000256" key="7">
    <source>
        <dbReference type="ARBA" id="ARBA00022927"/>
    </source>
</evidence>
<keyword evidence="13" id="KW-1185">Reference proteome</keyword>
<accession>A0A1C3EKI1</accession>
<dbReference type="OrthoDB" id="9816142at2"/>
<dbReference type="InterPro" id="IPR006260">
    <property type="entry name" value="TonB/TolA_C"/>
</dbReference>
<dbReference type="PANTHER" id="PTHR33446">
    <property type="entry name" value="PROTEIN TONB-RELATED"/>
    <property type="match status" value="1"/>
</dbReference>
<keyword evidence="7" id="KW-0653">Protein transport</keyword>
<keyword evidence="9" id="KW-0472">Membrane</keyword>
<evidence type="ECO:0000256" key="10">
    <source>
        <dbReference type="SAM" id="MobiDB-lite"/>
    </source>
</evidence>
<evidence type="ECO:0000256" key="3">
    <source>
        <dbReference type="ARBA" id="ARBA00022448"/>
    </source>
</evidence>
<dbReference type="EMBL" id="LYBM01000013">
    <property type="protein sequence ID" value="ODA33741.1"/>
    <property type="molecule type" value="Genomic_DNA"/>
</dbReference>
<sequence length="304" mass="33913">MSATRYLICGVISLVIHGVVLSFSPPEKPVIHMEQKSGKSINISIVSVARKQPEADVTNPLPPKEIKEKTAQKETIPEPEAPEEIPTKKPQLLTKQPVPAKKVNQPEKIVETKNKPQPDKKPRKVVVAKAKAKPKPTEAKQQKVIVAKKADEKKAEIKKKPLPKKVVKKEEPKKVVQKKIEVARSEPVSEKAETKVDSKSNIDIVKKSDGKPLLVEKPTYKVKPIPPRYPRSARRRGLEGKLLVEVWLSQSGEQVKHVLLRSSGHSQLDRAALKAIKNWKFSGIAQNGVAIAHRVRIPVHFKLD</sequence>
<evidence type="ECO:0000259" key="11">
    <source>
        <dbReference type="PROSITE" id="PS52015"/>
    </source>
</evidence>
<feature type="region of interest" description="Disordered" evidence="10">
    <location>
        <begin position="52"/>
        <end position="141"/>
    </location>
</feature>
<evidence type="ECO:0000256" key="8">
    <source>
        <dbReference type="ARBA" id="ARBA00022989"/>
    </source>
</evidence>
<evidence type="ECO:0000256" key="4">
    <source>
        <dbReference type="ARBA" id="ARBA00022475"/>
    </source>
</evidence>
<reference evidence="12 13" key="1">
    <citation type="submission" date="2016-05" db="EMBL/GenBank/DDBJ databases">
        <title>Genomic Taxonomy of the Vibrionaceae.</title>
        <authorList>
            <person name="Gomez-Gil B."/>
            <person name="Enciso-Ibarra J."/>
        </authorList>
    </citation>
    <scope>NUCLEOTIDE SEQUENCE [LARGE SCALE GENOMIC DNA]</scope>
    <source>
        <strain evidence="12 13">CAIM 1920</strain>
    </source>
</reference>
<keyword evidence="4" id="KW-1003">Cell membrane</keyword>
<keyword evidence="3" id="KW-0813">Transport</keyword>
<dbReference type="STRING" id="1080227.A8L45_08885"/>
<name>A0A1C3EKI1_9GAMM</name>
<gene>
    <name evidence="12" type="ORF">A8L45_08885</name>
</gene>
<dbReference type="GO" id="GO:0055085">
    <property type="term" value="P:transmembrane transport"/>
    <property type="evidence" value="ECO:0007669"/>
    <property type="project" value="InterPro"/>
</dbReference>
<dbReference type="GO" id="GO:0015031">
    <property type="term" value="P:protein transport"/>
    <property type="evidence" value="ECO:0007669"/>
    <property type="project" value="UniProtKB-KW"/>
</dbReference>
<dbReference type="AlphaFoldDB" id="A0A1C3EKI1"/>
<evidence type="ECO:0000256" key="9">
    <source>
        <dbReference type="ARBA" id="ARBA00023136"/>
    </source>
</evidence>
<dbReference type="InterPro" id="IPR051045">
    <property type="entry name" value="TonB-dependent_transducer"/>
</dbReference>
<evidence type="ECO:0000256" key="1">
    <source>
        <dbReference type="ARBA" id="ARBA00004383"/>
    </source>
</evidence>
<feature type="compositionally biased region" description="Basic and acidic residues" evidence="10">
    <location>
        <begin position="104"/>
        <end position="120"/>
    </location>
</feature>
<feature type="compositionally biased region" description="Basic and acidic residues" evidence="10">
    <location>
        <begin position="64"/>
        <end position="76"/>
    </location>
</feature>
<keyword evidence="6" id="KW-0812">Transmembrane</keyword>
<dbReference type="GO" id="GO:0031992">
    <property type="term" value="F:energy transducer activity"/>
    <property type="evidence" value="ECO:0007669"/>
    <property type="project" value="TreeGrafter"/>
</dbReference>
<dbReference type="SUPFAM" id="SSF74653">
    <property type="entry name" value="TolA/TonB C-terminal domain"/>
    <property type="match status" value="1"/>
</dbReference>
<keyword evidence="8" id="KW-1133">Transmembrane helix</keyword>